<organism evidence="1 2">
    <name type="scientific">Aquipuribacter hungaricus</name>
    <dbReference type="NCBI Taxonomy" id="545624"/>
    <lineage>
        <taxon>Bacteria</taxon>
        <taxon>Bacillati</taxon>
        <taxon>Actinomycetota</taxon>
        <taxon>Actinomycetes</taxon>
        <taxon>Micrococcales</taxon>
        <taxon>Intrasporangiaceae</taxon>
        <taxon>Aquipuribacter</taxon>
    </lineage>
</organism>
<protein>
    <submittedName>
        <fullName evidence="1">Uncharacterized protein</fullName>
    </submittedName>
</protein>
<name>A0ABV7WCS3_9MICO</name>
<sequence length="65" mass="7224">MTYLDRLRSQVVAAELRAVAVHADPESLQSEVRRARDRLSLARGVLLIAEADPQLRDLTTRPEAG</sequence>
<evidence type="ECO:0000313" key="2">
    <source>
        <dbReference type="Proteomes" id="UP001595685"/>
    </source>
</evidence>
<dbReference type="RefSeq" id="WP_340288684.1">
    <property type="nucleotide sequence ID" value="NZ_JBBEOI010000003.1"/>
</dbReference>
<comment type="caution">
    <text evidence="1">The sequence shown here is derived from an EMBL/GenBank/DDBJ whole genome shotgun (WGS) entry which is preliminary data.</text>
</comment>
<gene>
    <name evidence="1" type="ORF">ACFOLH_02840</name>
</gene>
<keyword evidence="2" id="KW-1185">Reference proteome</keyword>
<proteinExistence type="predicted"/>
<evidence type="ECO:0000313" key="1">
    <source>
        <dbReference type="EMBL" id="MFC3687272.1"/>
    </source>
</evidence>
<reference evidence="2" key="1">
    <citation type="journal article" date="2019" name="Int. J. Syst. Evol. Microbiol.">
        <title>The Global Catalogue of Microorganisms (GCM) 10K type strain sequencing project: providing services to taxonomists for standard genome sequencing and annotation.</title>
        <authorList>
            <consortium name="The Broad Institute Genomics Platform"/>
            <consortium name="The Broad Institute Genome Sequencing Center for Infectious Disease"/>
            <person name="Wu L."/>
            <person name="Ma J."/>
        </authorList>
    </citation>
    <scope>NUCLEOTIDE SEQUENCE [LARGE SCALE GENOMIC DNA]</scope>
    <source>
        <strain evidence="2">NCAIM B.02333</strain>
    </source>
</reference>
<dbReference type="Proteomes" id="UP001595685">
    <property type="component" value="Unassembled WGS sequence"/>
</dbReference>
<accession>A0ABV7WCS3</accession>
<dbReference type="EMBL" id="JBHRWW010000001">
    <property type="protein sequence ID" value="MFC3687272.1"/>
    <property type="molecule type" value="Genomic_DNA"/>
</dbReference>